<feature type="non-terminal residue" evidence="4">
    <location>
        <position position="1"/>
    </location>
</feature>
<sequence length="525" mass="57281">PDCQFVWEKKPTPEEEEKAKSLQLPPTFFCGLSTTDSDLDNEEPEDFETELRKAQQDLTAQLNKAELVSSGPAGPSQDSASVPSTSCAEVADNKPTPDGQPVDKATPEGQPKSPELESKTEMEATTSTASTTAQDSSAFGFNSLSGFSFADLAKNTEGFAFGSNDANFSWANAGATVFGAAVSSEVTNTEEGSDEEEASNNTDIYFEPIISLPEVETKSGEEDEEILFKERAKLYRWDRDLGQWKERGIGDLKILFHPKKHFYRILMRRDQVLRVCANHTISQAMELKPMNASANALVWTATDYSDGDGLVEQLAAKFKTSEIAESFKKTFCECQSRIDQTGDDASSASAPHMSRVQEHSKDTNPLVFLKVAADGEPLGTITIELFSHIVPKTAENFRALCTGEKGFGLQNSIFHRVIPDFMCQGGDITKSDGSGGKSIYGSAFEDENFDVRHTGPGILSMANRGRDTNTSQFFITLKKAEHLDFKHVAFGFVRDGMDVVQQMGELGTKGGVPAKKLAITECGQL</sequence>
<keyword evidence="5" id="KW-1185">Reference proteome</keyword>
<protein>
    <recommendedName>
        <fullName evidence="6">E3 SUMO-protein ligase RanBP2</fullName>
    </recommendedName>
</protein>
<dbReference type="InterPro" id="IPR022011">
    <property type="entry name" value="IR1-M"/>
</dbReference>
<dbReference type="Pfam" id="PF12185">
    <property type="entry name" value="IR1-M"/>
    <property type="match status" value="1"/>
</dbReference>
<feature type="domain" description="PPIase cyclophilin-type" evidence="2">
    <location>
        <begin position="368"/>
        <end position="524"/>
    </location>
</feature>
<dbReference type="Gene3D" id="2.30.29.30">
    <property type="entry name" value="Pleckstrin-homology domain (PH domain)/Phosphotyrosine-binding domain (PTB)"/>
    <property type="match status" value="1"/>
</dbReference>
<evidence type="ECO:0000259" key="3">
    <source>
        <dbReference type="PROSITE" id="PS50196"/>
    </source>
</evidence>
<evidence type="ECO:0000259" key="2">
    <source>
        <dbReference type="PROSITE" id="PS50072"/>
    </source>
</evidence>
<dbReference type="PRINTS" id="PR00153">
    <property type="entry name" value="CSAPPISMRASE"/>
</dbReference>
<dbReference type="InterPro" id="IPR045255">
    <property type="entry name" value="RanBP1-like"/>
</dbReference>
<dbReference type="SUPFAM" id="SSF50729">
    <property type="entry name" value="PH domain-like"/>
    <property type="match status" value="1"/>
</dbReference>
<dbReference type="PROSITE" id="PS50072">
    <property type="entry name" value="CSA_PPIASE_2"/>
    <property type="match status" value="1"/>
</dbReference>
<feature type="domain" description="RanBD1" evidence="3">
    <location>
        <begin position="205"/>
        <end position="340"/>
    </location>
</feature>
<dbReference type="Proteomes" id="UP001444071">
    <property type="component" value="Unassembled WGS sequence"/>
</dbReference>
<feature type="compositionally biased region" description="Basic and acidic residues" evidence="1">
    <location>
        <begin position="7"/>
        <end position="20"/>
    </location>
</feature>
<dbReference type="CDD" id="cd13178">
    <property type="entry name" value="RanBD4_RanBP2-like"/>
    <property type="match status" value="1"/>
</dbReference>
<reference evidence="4 5" key="1">
    <citation type="submission" date="2021-06" db="EMBL/GenBank/DDBJ databases">
        <authorList>
            <person name="Palmer J.M."/>
        </authorList>
    </citation>
    <scope>NUCLEOTIDE SEQUENCE [LARGE SCALE GENOMIC DNA]</scope>
    <source>
        <strain evidence="4 5">XR_2019</strain>
        <tissue evidence="4">Muscle</tissue>
    </source>
</reference>
<feature type="region of interest" description="Disordered" evidence="1">
    <location>
        <begin position="1"/>
        <end position="137"/>
    </location>
</feature>
<feature type="compositionally biased region" description="Acidic residues" evidence="1">
    <location>
        <begin position="37"/>
        <end position="48"/>
    </location>
</feature>
<dbReference type="InterPro" id="IPR029000">
    <property type="entry name" value="Cyclophilin-like_dom_sf"/>
</dbReference>
<dbReference type="PANTHER" id="PTHR23138">
    <property type="entry name" value="RAN BINDING PROTEIN"/>
    <property type="match status" value="1"/>
</dbReference>
<proteinExistence type="predicted"/>
<dbReference type="PANTHER" id="PTHR23138:SF87">
    <property type="entry name" value="E3 SUMO-PROTEIN LIGASE RANBP2"/>
    <property type="match status" value="1"/>
</dbReference>
<dbReference type="InterPro" id="IPR002130">
    <property type="entry name" value="Cyclophilin-type_PPIase_dom"/>
</dbReference>
<feature type="compositionally biased region" description="Low complexity" evidence="1">
    <location>
        <begin position="124"/>
        <end position="137"/>
    </location>
</feature>
<evidence type="ECO:0000313" key="5">
    <source>
        <dbReference type="Proteomes" id="UP001444071"/>
    </source>
</evidence>
<dbReference type="SUPFAM" id="SSF50891">
    <property type="entry name" value="Cyclophilin-like"/>
    <property type="match status" value="1"/>
</dbReference>
<comment type="caution">
    <text evidence="4">The sequence shown here is derived from an EMBL/GenBank/DDBJ whole genome shotgun (WGS) entry which is preliminary data.</text>
</comment>
<evidence type="ECO:0000256" key="1">
    <source>
        <dbReference type="SAM" id="MobiDB-lite"/>
    </source>
</evidence>
<dbReference type="Pfam" id="PF00638">
    <property type="entry name" value="Ran_BP1"/>
    <property type="match status" value="1"/>
</dbReference>
<gene>
    <name evidence="4" type="ORF">XENORESO_006513</name>
</gene>
<evidence type="ECO:0008006" key="6">
    <source>
        <dbReference type="Google" id="ProtNLM"/>
    </source>
</evidence>
<name>A0ABV0WPP7_9TELE</name>
<dbReference type="Pfam" id="PF00160">
    <property type="entry name" value="Pro_isomerase"/>
    <property type="match status" value="1"/>
</dbReference>
<feature type="compositionally biased region" description="Polar residues" evidence="1">
    <location>
        <begin position="76"/>
        <end position="87"/>
    </location>
</feature>
<dbReference type="SMART" id="SM00160">
    <property type="entry name" value="RanBD"/>
    <property type="match status" value="1"/>
</dbReference>
<dbReference type="PROSITE" id="PS50196">
    <property type="entry name" value="RANBD1"/>
    <property type="match status" value="1"/>
</dbReference>
<accession>A0ABV0WPP7</accession>
<dbReference type="Gene3D" id="2.40.100.10">
    <property type="entry name" value="Cyclophilin-like"/>
    <property type="match status" value="1"/>
</dbReference>
<evidence type="ECO:0000313" key="4">
    <source>
        <dbReference type="EMBL" id="MEQ2271601.1"/>
    </source>
</evidence>
<dbReference type="InterPro" id="IPR000156">
    <property type="entry name" value="Ran_bind_dom"/>
</dbReference>
<dbReference type="InterPro" id="IPR011993">
    <property type="entry name" value="PH-like_dom_sf"/>
</dbReference>
<dbReference type="EMBL" id="JAHRIM010062261">
    <property type="protein sequence ID" value="MEQ2271601.1"/>
    <property type="molecule type" value="Genomic_DNA"/>
</dbReference>
<organism evidence="4 5">
    <name type="scientific">Xenotaenia resolanae</name>
    <dbReference type="NCBI Taxonomy" id="208358"/>
    <lineage>
        <taxon>Eukaryota</taxon>
        <taxon>Metazoa</taxon>
        <taxon>Chordata</taxon>
        <taxon>Craniata</taxon>
        <taxon>Vertebrata</taxon>
        <taxon>Euteleostomi</taxon>
        <taxon>Actinopterygii</taxon>
        <taxon>Neopterygii</taxon>
        <taxon>Teleostei</taxon>
        <taxon>Neoteleostei</taxon>
        <taxon>Acanthomorphata</taxon>
        <taxon>Ovalentaria</taxon>
        <taxon>Atherinomorphae</taxon>
        <taxon>Cyprinodontiformes</taxon>
        <taxon>Goodeidae</taxon>
        <taxon>Xenotaenia</taxon>
    </lineage>
</organism>